<proteinExistence type="predicted"/>
<evidence type="ECO:0008006" key="5">
    <source>
        <dbReference type="Google" id="ProtNLM"/>
    </source>
</evidence>
<evidence type="ECO:0000313" key="4">
    <source>
        <dbReference type="Proteomes" id="UP001152888"/>
    </source>
</evidence>
<evidence type="ECO:0000256" key="1">
    <source>
        <dbReference type="SAM" id="Phobius"/>
    </source>
</evidence>
<feature type="chain" id="PRO_5040427304" description="EGF-like domain-containing protein" evidence="2">
    <location>
        <begin position="22"/>
        <end position="143"/>
    </location>
</feature>
<name>A0A9P0M6I1_ACAOB</name>
<keyword evidence="4" id="KW-1185">Reference proteome</keyword>
<feature type="transmembrane region" description="Helical" evidence="1">
    <location>
        <begin position="85"/>
        <end position="106"/>
    </location>
</feature>
<accession>A0A9P0M6I1</accession>
<keyword evidence="1" id="KW-0472">Membrane</keyword>
<dbReference type="Proteomes" id="UP001152888">
    <property type="component" value="Unassembled WGS sequence"/>
</dbReference>
<feature type="signal peptide" evidence="2">
    <location>
        <begin position="1"/>
        <end position="21"/>
    </location>
</feature>
<gene>
    <name evidence="3" type="ORF">ACAOBT_LOCUS31301</name>
</gene>
<keyword evidence="1" id="KW-1133">Transmembrane helix</keyword>
<organism evidence="3 4">
    <name type="scientific">Acanthoscelides obtectus</name>
    <name type="common">Bean weevil</name>
    <name type="synonym">Bruchus obtectus</name>
    <dbReference type="NCBI Taxonomy" id="200917"/>
    <lineage>
        <taxon>Eukaryota</taxon>
        <taxon>Metazoa</taxon>
        <taxon>Ecdysozoa</taxon>
        <taxon>Arthropoda</taxon>
        <taxon>Hexapoda</taxon>
        <taxon>Insecta</taxon>
        <taxon>Pterygota</taxon>
        <taxon>Neoptera</taxon>
        <taxon>Endopterygota</taxon>
        <taxon>Coleoptera</taxon>
        <taxon>Polyphaga</taxon>
        <taxon>Cucujiformia</taxon>
        <taxon>Chrysomeloidea</taxon>
        <taxon>Chrysomelidae</taxon>
        <taxon>Bruchinae</taxon>
        <taxon>Bruchini</taxon>
        <taxon>Acanthoscelides</taxon>
    </lineage>
</organism>
<dbReference type="OrthoDB" id="8190638at2759"/>
<keyword evidence="1" id="KW-0812">Transmembrane</keyword>
<dbReference type="AlphaFoldDB" id="A0A9P0M6I1"/>
<reference evidence="3" key="1">
    <citation type="submission" date="2022-03" db="EMBL/GenBank/DDBJ databases">
        <authorList>
            <person name="Sayadi A."/>
        </authorList>
    </citation>
    <scope>NUCLEOTIDE SEQUENCE</scope>
</reference>
<sequence length="143" mass="16413">MFVTTRITWFMFSIWFSTVLAARRCEFDTEGQCSETESCNEATNTCQCLPGYERKNDTYCVPFSPESDSTPNYSSLVDNQGSGSIVAGILTPLCLIIMVMCGIYVTRRYHLIAWLRTKFSRRNENYDEFMIGQDLDDDDPPLH</sequence>
<protein>
    <recommendedName>
        <fullName evidence="5">EGF-like domain-containing protein</fullName>
    </recommendedName>
</protein>
<evidence type="ECO:0000256" key="2">
    <source>
        <dbReference type="SAM" id="SignalP"/>
    </source>
</evidence>
<comment type="caution">
    <text evidence="3">The sequence shown here is derived from an EMBL/GenBank/DDBJ whole genome shotgun (WGS) entry which is preliminary data.</text>
</comment>
<evidence type="ECO:0000313" key="3">
    <source>
        <dbReference type="EMBL" id="CAH2010086.1"/>
    </source>
</evidence>
<dbReference type="EMBL" id="CAKOFQ010007941">
    <property type="protein sequence ID" value="CAH2010086.1"/>
    <property type="molecule type" value="Genomic_DNA"/>
</dbReference>
<keyword evidence="2" id="KW-0732">Signal</keyword>